<accession>A0ABQ8G363</accession>
<feature type="region of interest" description="Disordered" evidence="16">
    <location>
        <begin position="17"/>
        <end position="36"/>
    </location>
</feature>
<name>A0ABQ8G363_9PEZI</name>
<evidence type="ECO:0000313" key="19">
    <source>
        <dbReference type="Proteomes" id="UP000774617"/>
    </source>
</evidence>
<dbReference type="PRINTS" id="PR01483">
    <property type="entry name" value="FASYNTHASE"/>
</dbReference>
<comment type="catalytic activity">
    <reaction evidence="14">
        <text>holo-[ACP] + acetyl-CoA = acetyl-[ACP] + CoA</text>
        <dbReference type="Rhea" id="RHEA:41788"/>
        <dbReference type="Rhea" id="RHEA-COMP:9621"/>
        <dbReference type="Rhea" id="RHEA-COMP:9685"/>
        <dbReference type="ChEBI" id="CHEBI:57287"/>
        <dbReference type="ChEBI" id="CHEBI:57288"/>
        <dbReference type="ChEBI" id="CHEBI:64479"/>
        <dbReference type="ChEBI" id="CHEBI:78446"/>
        <dbReference type="EC" id="2.3.1.38"/>
    </reaction>
</comment>
<dbReference type="Pfam" id="PF00698">
    <property type="entry name" value="Acyl_transf_1"/>
    <property type="match status" value="1"/>
</dbReference>
<comment type="similarity">
    <text evidence="2 15">Belongs to the fungal fatty acid synthetase subunit beta family.</text>
</comment>
<dbReference type="InterPro" id="IPR041099">
    <property type="entry name" value="FAS1_N"/>
</dbReference>
<dbReference type="SMART" id="SM00827">
    <property type="entry name" value="PKS_AT"/>
    <property type="match status" value="1"/>
</dbReference>
<dbReference type="Pfam" id="PF16073">
    <property type="entry name" value="SAT"/>
    <property type="match status" value="1"/>
</dbReference>
<keyword evidence="8" id="KW-0456">Lyase</keyword>
<proteinExistence type="inferred from homology"/>
<evidence type="ECO:0000256" key="11">
    <source>
        <dbReference type="ARBA" id="ARBA00048462"/>
    </source>
</evidence>
<dbReference type="EMBL" id="JAGTJR010000025">
    <property type="protein sequence ID" value="KAH7042649.1"/>
    <property type="molecule type" value="Genomic_DNA"/>
</dbReference>
<evidence type="ECO:0000256" key="14">
    <source>
        <dbReference type="ARBA" id="ARBA00048835"/>
    </source>
</evidence>
<dbReference type="PIRSF" id="PIRSF005562">
    <property type="entry name" value="FAS_yeast_beta"/>
    <property type="match status" value="1"/>
</dbReference>
<dbReference type="Gene3D" id="3.40.366.10">
    <property type="entry name" value="Malonyl-Coenzyme A Acyl Carrier Protein, domain 2"/>
    <property type="match status" value="3"/>
</dbReference>
<dbReference type="Gene3D" id="1.20.930.70">
    <property type="match status" value="1"/>
</dbReference>
<comment type="catalytic activity">
    <reaction evidence="12">
        <text>(9Z)-octadecenoyl-[ACP] + H2O = (9Z)-octadecenoate + holo-[ACP] + H(+)</text>
        <dbReference type="Rhea" id="RHEA:15057"/>
        <dbReference type="Rhea" id="RHEA-COMP:9685"/>
        <dbReference type="Rhea" id="RHEA-COMP:9924"/>
        <dbReference type="ChEBI" id="CHEBI:15377"/>
        <dbReference type="ChEBI" id="CHEBI:15378"/>
        <dbReference type="ChEBI" id="CHEBI:30823"/>
        <dbReference type="ChEBI" id="CHEBI:64479"/>
        <dbReference type="ChEBI" id="CHEBI:78783"/>
        <dbReference type="EC" id="3.1.2.14"/>
    </reaction>
</comment>
<dbReference type="Gene3D" id="3.20.20.70">
    <property type="entry name" value="Aldolase class I"/>
    <property type="match status" value="1"/>
</dbReference>
<comment type="catalytic activity">
    <reaction evidence="10">
        <text>acetyl-CoA + n malonyl-CoA + 2n NADPH + 4n H(+) = a long-chain-acyl-CoA + n CoA + n CO2 + 2n NADP(+).</text>
        <dbReference type="EC" id="2.3.1.86"/>
    </reaction>
</comment>
<feature type="compositionally biased region" description="Polar residues" evidence="16">
    <location>
        <begin position="26"/>
        <end position="36"/>
    </location>
</feature>
<comment type="catalytic activity">
    <reaction evidence="11">
        <text>holo-[ACP] + malonyl-CoA = malonyl-[ACP] + CoA</text>
        <dbReference type="Rhea" id="RHEA:41792"/>
        <dbReference type="Rhea" id="RHEA-COMP:9623"/>
        <dbReference type="Rhea" id="RHEA-COMP:9685"/>
        <dbReference type="ChEBI" id="CHEBI:57287"/>
        <dbReference type="ChEBI" id="CHEBI:57384"/>
        <dbReference type="ChEBI" id="CHEBI:64479"/>
        <dbReference type="ChEBI" id="CHEBI:78449"/>
        <dbReference type="EC" id="2.3.1.39"/>
    </reaction>
</comment>
<dbReference type="CDD" id="cd03447">
    <property type="entry name" value="FAS_MaoC"/>
    <property type="match status" value="1"/>
</dbReference>
<dbReference type="Gene3D" id="3.30.70.3330">
    <property type="match status" value="1"/>
</dbReference>
<dbReference type="Gene3D" id="6.10.60.10">
    <property type="match status" value="1"/>
</dbReference>
<comment type="catalytic activity">
    <reaction evidence="13">
        <text>a 2,3-saturated acyl-[ACP] + NAD(+) = a (2E)-enoyl-[ACP] + NADH + H(+)</text>
        <dbReference type="Rhea" id="RHEA:10240"/>
        <dbReference type="Rhea" id="RHEA-COMP:9925"/>
        <dbReference type="Rhea" id="RHEA-COMP:9926"/>
        <dbReference type="ChEBI" id="CHEBI:15378"/>
        <dbReference type="ChEBI" id="CHEBI:57540"/>
        <dbReference type="ChEBI" id="CHEBI:57945"/>
        <dbReference type="ChEBI" id="CHEBI:78784"/>
        <dbReference type="ChEBI" id="CHEBI:78785"/>
        <dbReference type="EC" id="1.3.1.9"/>
    </reaction>
</comment>
<dbReference type="Pfam" id="PF13452">
    <property type="entry name" value="FAS1_DH_region"/>
    <property type="match status" value="1"/>
</dbReference>
<dbReference type="Pfam" id="PF08354">
    <property type="entry name" value="Fas1-AflB-like_hel"/>
    <property type="match status" value="1"/>
</dbReference>
<keyword evidence="3 15" id="KW-0808">Transferase</keyword>
<evidence type="ECO:0000256" key="8">
    <source>
        <dbReference type="ARBA" id="ARBA00023239"/>
    </source>
</evidence>
<dbReference type="Gene3D" id="6.20.240.10">
    <property type="match status" value="1"/>
</dbReference>
<keyword evidence="6 15" id="KW-0560">Oxidoreductase</keyword>
<dbReference type="Proteomes" id="UP000774617">
    <property type="component" value="Unassembled WGS sequence"/>
</dbReference>
<dbReference type="InterPro" id="IPR039569">
    <property type="entry name" value="FAS1-like_DH_region"/>
</dbReference>
<evidence type="ECO:0000256" key="13">
    <source>
        <dbReference type="ARBA" id="ARBA00048572"/>
    </source>
</evidence>
<dbReference type="InterPro" id="IPR003965">
    <property type="entry name" value="Fatty_acid_synthase"/>
</dbReference>
<dbReference type="SUPFAM" id="SSF51395">
    <property type="entry name" value="FMN-linked oxidoreductases"/>
    <property type="match status" value="1"/>
</dbReference>
<dbReference type="Gene3D" id="6.10.140.1400">
    <property type="match status" value="1"/>
</dbReference>
<reference evidence="18 19" key="1">
    <citation type="journal article" date="2021" name="Nat. Commun.">
        <title>Genetic determinants of endophytism in the Arabidopsis root mycobiome.</title>
        <authorList>
            <person name="Mesny F."/>
            <person name="Miyauchi S."/>
            <person name="Thiergart T."/>
            <person name="Pickel B."/>
            <person name="Atanasova L."/>
            <person name="Karlsson M."/>
            <person name="Huettel B."/>
            <person name="Barry K.W."/>
            <person name="Haridas S."/>
            <person name="Chen C."/>
            <person name="Bauer D."/>
            <person name="Andreopoulos W."/>
            <person name="Pangilinan J."/>
            <person name="LaButti K."/>
            <person name="Riley R."/>
            <person name="Lipzen A."/>
            <person name="Clum A."/>
            <person name="Drula E."/>
            <person name="Henrissat B."/>
            <person name="Kohler A."/>
            <person name="Grigoriev I.V."/>
            <person name="Martin F.M."/>
            <person name="Hacquard S."/>
        </authorList>
    </citation>
    <scope>NUCLEOTIDE SEQUENCE [LARGE SCALE GENOMIC DNA]</scope>
    <source>
        <strain evidence="18 19">MPI-SDFR-AT-0080</strain>
    </source>
</reference>
<keyword evidence="7 15" id="KW-0520">NAD</keyword>
<dbReference type="PANTHER" id="PTHR10982:SF21">
    <property type="entry name" value="FATTY ACID SYNTHASE SUBUNIT BETA"/>
    <property type="match status" value="1"/>
</dbReference>
<dbReference type="InterPro" id="IPR050830">
    <property type="entry name" value="Fungal_FAS"/>
</dbReference>
<keyword evidence="9" id="KW-0511">Multifunctional enzyme</keyword>
<comment type="catalytic activity">
    <reaction evidence="1">
        <text>a (3R)-hydroxyacyl-[ACP] = a (2E)-enoyl-[ACP] + H2O</text>
        <dbReference type="Rhea" id="RHEA:13097"/>
        <dbReference type="Rhea" id="RHEA-COMP:9925"/>
        <dbReference type="Rhea" id="RHEA-COMP:9945"/>
        <dbReference type="ChEBI" id="CHEBI:15377"/>
        <dbReference type="ChEBI" id="CHEBI:78784"/>
        <dbReference type="ChEBI" id="CHEBI:78827"/>
        <dbReference type="EC" id="4.2.1.59"/>
    </reaction>
</comment>
<dbReference type="InterPro" id="IPR001227">
    <property type="entry name" value="Ac_transferase_dom_sf"/>
</dbReference>
<dbReference type="InterPro" id="IPR016035">
    <property type="entry name" value="Acyl_Trfase/lysoPLipase"/>
</dbReference>
<dbReference type="InterPro" id="IPR029069">
    <property type="entry name" value="HotDog_dom_sf"/>
</dbReference>
<sequence length="2086" mass="231469">MYHALFRSASSFALVAEKQHRKRSTRTPGLSRNAISPGQQHALTCSTQQINVILTTYQAHLAGLSSHTLHALPSGNHVLYHFDSSDFAMLNARTEPTAFPFPNNTPYYFSSGCVPERQAGDDHILHTCLKHFQDTFLKNDDIHSLAARLDVPREAKHDLIRNFYTAAAFNDGRYLPSALLSAAHRGSACIYTIFGGQGNTESFFEDLRDLHHTYEPLLASFVRQSAGLLLALSRDQRARDTFYETGLDVAAWLASPSSTPERSFLIKAPVSFPLIGLLQLMNYMVACTVLGLSPGEFRHSISGTTGHSQGIVVAAVTAAADSWDSFYRLSAAALSILFWIGVRSQEAFPQTSISPEVVADALANDEGTPTPMMSIRDLPQRLVEKELAAANKHLSPPNQISISLINDSRNNIVVAGSSASLAALNVRLRRMRAPSDLDQTRIPFSKRKPTFTTTFLPISSPFHVPSLSRVTRAVMEDLREVKINSSCLGIPVYHTLTGEDISNVGNFDLVPVLVRMITEEPVRWELATRFEGATHIVEFGPGGPSGIGALTSRMKDGTGVHVILADRMDVSGDLGCKVELFSPRDSDIHYGTNWAEEYQPRLVCAAGRTMVDTRLSRLLGVPPIIVGGMTPTTVHPDFVAATMQAGFHVELAGGGYHNPQTMEKALLDLAGSIPSGRGVTVNLIYANPRAMNWQLALVKRLRSEGIPIDGLTIGAGVPSPEIADQYFHMGLRHISFKPGSARAIEAVLDIARLNPTFPVILQWTGGRGGGHHSCEDFHQPMLQKYTKIRRCKNIILVAGSGFGSAADTYPYLTGNWSLGYGYPPMPFDGCLFGSRMMVAKEAHTSQGTKRAIIAAKGLPNDQWEMTYKGSASENDIITVISEMGEPMHMIATRGARFWADLDERLFNKPPAQQLRFLRDNREHVIQRLNQDFQKVWFGLDDAGCAVDLERMTYDQVVSRLIELLSYEEGGAIHWIDASYQCFVVDFLRRVEQRFSSAVKHSIPSIFMTPDGLKNISRGVFAAYQCAREQFLHPQDVSFFLHLCQRKGQKPVPFIPAFDENFQTYFKKDSLWQSENLDKVVGKDAGRVCILHGPVAARFSDKEEPVKDILDRIHIGHIDALKRDFYAGDGNFPSIEYMAGQESTATYPENTTIIETESDIMLHLPGSTDDLPSAESVRRFLAGHDPSWRAALFSSEIIQEGSRYQENPLKRIIIPVAGQCVQVKNHKDNLSTRVVISEPLGISQVRKKTVEISFSPDTMEISVVLTHHQTAATQPAELLLKFRYQPEVASVPIQEILHDRLERVKSFYWKTWFADEPRCPDATAEDVFRSGYVIVNADTIRGFANTVGNRSQAFTAKIDASMEAPLDLGIVVAWKAIMKPLFAINADLLKLVHLSNQFKMYDGEQPLHEGDVVTTTCSVTAIINQESGKMVEVVAVISRSGSAVMEITSQFLYRGACNDSGNTFRKSVVDDFHVRMVNAKDVAVLNARLWYKSAYPQADLLNRTLRFRLQQYTRNASLSMTGDVSCEGRIIGSVEYHSMNSIANPVLAYLQRHGEPVQKAVPLDIPVPVEGSDAPFCVKVPESNAHYAQVSGDFNPIHASHTFAAYIGLPGTITHGMHTSAAVRSFLDITVAKGCPSRVRKYSASFQAMVLPGDLLTVTIHHTAMLQGRKVIKLEARNSKGEVVMSADAEVDQPSAAYIFTGQGSQRKGMGMELREKSPAAASVWMRADEYFQNNYGFRITKIVEDDPKELTVHFGGPKGRRIRENYLSILRDAASSPHRGAFVRASQMYRALHAPRCISYTFRSHLGLLSATQFTQPALTIMEVARFADLRARGLVPEEDEFLSFAGHSLGEYGALAALGGDFMRVESLAAITFVRGLTMQMAVTRDASGRSAYSMCAVNPSKVCSRRSFDETSLREVVAAIVDASEGEWLLEIVNYNIKDLQYICAGDVRALASLTDILNRLVQDREPQAWQDPRRLMRLVRQQVERVRGVPQPIDYERGPATVPLKQIDVPFHSSFLAGGVDTYRLFLKKHIRREDIAPERLVGKWIPNVTGRPFGLSRTHFEDMYRATNSPRLRDILDDWERH</sequence>
<evidence type="ECO:0000256" key="7">
    <source>
        <dbReference type="ARBA" id="ARBA00023027"/>
    </source>
</evidence>
<evidence type="ECO:0000256" key="12">
    <source>
        <dbReference type="ARBA" id="ARBA00048536"/>
    </source>
</evidence>
<protein>
    <submittedName>
        <fullName evidence="18">Fatty acid synthase beta subunit dehydratase</fullName>
    </submittedName>
</protein>
<dbReference type="Pfam" id="PF17828">
    <property type="entry name" value="FAS_N"/>
    <property type="match status" value="1"/>
</dbReference>
<keyword evidence="4 15" id="KW-0378">Hydrolase</keyword>
<evidence type="ECO:0000256" key="9">
    <source>
        <dbReference type="ARBA" id="ARBA00023268"/>
    </source>
</evidence>
<evidence type="ECO:0000256" key="4">
    <source>
        <dbReference type="ARBA" id="ARBA00022801"/>
    </source>
</evidence>
<evidence type="ECO:0000259" key="17">
    <source>
        <dbReference type="SMART" id="SM00827"/>
    </source>
</evidence>
<dbReference type="SUPFAM" id="SSF52151">
    <property type="entry name" value="FabD/lysophospholipase-like"/>
    <property type="match status" value="2"/>
</dbReference>
<evidence type="ECO:0000256" key="6">
    <source>
        <dbReference type="ARBA" id="ARBA00023002"/>
    </source>
</evidence>
<comment type="caution">
    <text evidence="18">The sequence shown here is derived from an EMBL/GenBank/DDBJ whole genome shotgun (WGS) entry which is preliminary data.</text>
</comment>
<feature type="domain" description="Malonyl-CoA:ACP transacylase (MAT)" evidence="17">
    <location>
        <begin position="1698"/>
        <end position="2052"/>
    </location>
</feature>
<dbReference type="InterPro" id="IPR014043">
    <property type="entry name" value="Acyl_transferase_dom"/>
</dbReference>
<dbReference type="InterPro" id="IPR040883">
    <property type="entry name" value="FAS_meander"/>
</dbReference>
<evidence type="ECO:0000256" key="15">
    <source>
        <dbReference type="PIRNR" id="PIRNR005562"/>
    </source>
</evidence>
<evidence type="ECO:0000256" key="1">
    <source>
        <dbReference type="ARBA" id="ARBA00001055"/>
    </source>
</evidence>
<evidence type="ECO:0000256" key="5">
    <source>
        <dbReference type="ARBA" id="ARBA00022857"/>
    </source>
</evidence>
<dbReference type="Pfam" id="PF17951">
    <property type="entry name" value="FAS_meander"/>
    <property type="match status" value="1"/>
</dbReference>
<evidence type="ECO:0000256" key="16">
    <source>
        <dbReference type="SAM" id="MobiDB-lite"/>
    </source>
</evidence>
<evidence type="ECO:0000256" key="2">
    <source>
        <dbReference type="ARBA" id="ARBA00010009"/>
    </source>
</evidence>
<dbReference type="Gene3D" id="3.30.1120.100">
    <property type="match status" value="1"/>
</dbReference>
<dbReference type="SUPFAM" id="SSF54637">
    <property type="entry name" value="Thioesterase/thiol ester dehydrase-isomerase"/>
    <property type="match status" value="2"/>
</dbReference>
<dbReference type="InterPro" id="IPR013565">
    <property type="entry name" value="Fas1/AflB-like_central"/>
</dbReference>
<evidence type="ECO:0000256" key="3">
    <source>
        <dbReference type="ARBA" id="ARBA00022679"/>
    </source>
</evidence>
<dbReference type="InterPro" id="IPR032088">
    <property type="entry name" value="SAT"/>
</dbReference>
<dbReference type="InterPro" id="IPR013785">
    <property type="entry name" value="Aldolase_TIM"/>
</dbReference>
<dbReference type="InterPro" id="IPR002539">
    <property type="entry name" value="MaoC-like_dom"/>
</dbReference>
<gene>
    <name evidence="18" type="ORF">B0J12DRAFT_720667</name>
</gene>
<organism evidence="18 19">
    <name type="scientific">Macrophomina phaseolina</name>
    <dbReference type="NCBI Taxonomy" id="35725"/>
    <lineage>
        <taxon>Eukaryota</taxon>
        <taxon>Fungi</taxon>
        <taxon>Dikarya</taxon>
        <taxon>Ascomycota</taxon>
        <taxon>Pezizomycotina</taxon>
        <taxon>Dothideomycetes</taxon>
        <taxon>Dothideomycetes incertae sedis</taxon>
        <taxon>Botryosphaeriales</taxon>
        <taxon>Botryosphaeriaceae</taxon>
        <taxon>Macrophomina</taxon>
    </lineage>
</organism>
<keyword evidence="5 15" id="KW-0521">NADP</keyword>
<evidence type="ECO:0000256" key="10">
    <source>
        <dbReference type="ARBA" id="ARBA00048237"/>
    </source>
</evidence>
<dbReference type="Pfam" id="PF22235">
    <property type="entry name" value="FAS1_thioest_ins"/>
    <property type="match status" value="1"/>
</dbReference>
<dbReference type="Gene3D" id="1.20.1050.120">
    <property type="match status" value="1"/>
</dbReference>
<dbReference type="PANTHER" id="PTHR10982">
    <property type="entry name" value="MALONYL COA-ACYL CARRIER PROTEIN TRANSACYLASE"/>
    <property type="match status" value="1"/>
</dbReference>
<dbReference type="InterPro" id="IPR016452">
    <property type="entry name" value="Fas1/AflB-like"/>
</dbReference>
<keyword evidence="19" id="KW-1185">Reference proteome</keyword>
<dbReference type="Pfam" id="PF01575">
    <property type="entry name" value="MaoC_dehydratas"/>
    <property type="match status" value="1"/>
</dbReference>
<evidence type="ECO:0000313" key="18">
    <source>
        <dbReference type="EMBL" id="KAH7042649.1"/>
    </source>
</evidence>
<dbReference type="Gene3D" id="3.10.129.10">
    <property type="entry name" value="Hotdog Thioesterase"/>
    <property type="match status" value="1"/>
</dbReference>